<dbReference type="EMBL" id="LR214951">
    <property type="protein sequence ID" value="VEU59217.1"/>
    <property type="molecule type" value="Genomic_DNA"/>
</dbReference>
<evidence type="ECO:0000313" key="3">
    <source>
        <dbReference type="Proteomes" id="UP000289440"/>
    </source>
</evidence>
<keyword evidence="1" id="KW-1133">Transmembrane helix</keyword>
<name>A0A449A4Q4_9BACT</name>
<evidence type="ECO:0000313" key="2">
    <source>
        <dbReference type="EMBL" id="VEU59217.1"/>
    </source>
</evidence>
<dbReference type="OrthoDB" id="9894661at2"/>
<sequence>MITNLVDNYFIDTINFADSNEIIQKIGNKTQQLGFIALSAFSGVIAFALMLALIITGVKISYSSGEKRKNYIVHLLIILVVFVITIIIFSVGLKFAIDISKEAIEHSKIS</sequence>
<keyword evidence="1" id="KW-0812">Transmembrane</keyword>
<gene>
    <name evidence="2" type="ORF">NCTC10166_00176</name>
</gene>
<keyword evidence="1" id="KW-0472">Membrane</keyword>
<protein>
    <submittedName>
        <fullName evidence="2">Uncharacterized protein</fullName>
    </submittedName>
</protein>
<feature type="transmembrane region" description="Helical" evidence="1">
    <location>
        <begin position="75"/>
        <end position="97"/>
    </location>
</feature>
<keyword evidence="3" id="KW-1185">Reference proteome</keyword>
<reference evidence="2 3" key="1">
    <citation type="submission" date="2019-01" db="EMBL/GenBank/DDBJ databases">
        <authorList>
            <consortium name="Pathogen Informatics"/>
        </authorList>
    </citation>
    <scope>NUCLEOTIDE SEQUENCE [LARGE SCALE GENOMIC DNA]</scope>
    <source>
        <strain evidence="2 3">NCTC10166</strain>
    </source>
</reference>
<dbReference type="Proteomes" id="UP000289440">
    <property type="component" value="Chromosome"/>
</dbReference>
<dbReference type="NCBIfam" id="NF045849">
    <property type="entry name" value="ICE_MMCAP2_0565"/>
    <property type="match status" value="1"/>
</dbReference>
<dbReference type="KEGG" id="mnu:NCTC10166_00176"/>
<accession>A0A449A4Q4</accession>
<dbReference type="AlphaFoldDB" id="A0A449A4Q4"/>
<proteinExistence type="predicted"/>
<organism evidence="2 3">
    <name type="scientific">Mesomycoplasma neurolyticum</name>
    <dbReference type="NCBI Taxonomy" id="2120"/>
    <lineage>
        <taxon>Bacteria</taxon>
        <taxon>Bacillati</taxon>
        <taxon>Mycoplasmatota</taxon>
        <taxon>Mycoplasmoidales</taxon>
        <taxon>Metamycoplasmataceae</taxon>
        <taxon>Mesomycoplasma</taxon>
    </lineage>
</organism>
<feature type="transmembrane region" description="Helical" evidence="1">
    <location>
        <begin position="33"/>
        <end position="55"/>
    </location>
</feature>
<dbReference type="RefSeq" id="WP_129719621.1">
    <property type="nucleotide sequence ID" value="NZ_LR214951.1"/>
</dbReference>
<evidence type="ECO:0000256" key="1">
    <source>
        <dbReference type="SAM" id="Phobius"/>
    </source>
</evidence>